<dbReference type="Pfam" id="PF01874">
    <property type="entry name" value="CitG"/>
    <property type="match status" value="1"/>
</dbReference>
<dbReference type="Gene3D" id="1.10.4200.10">
    <property type="entry name" value="Triphosphoribosyl-dephospho-CoA protein"/>
    <property type="match status" value="1"/>
</dbReference>
<evidence type="ECO:0000313" key="1">
    <source>
        <dbReference type="EMBL" id="QDT31090.1"/>
    </source>
</evidence>
<dbReference type="PANTHER" id="PTHR42280:SF1">
    <property type="entry name" value="CITG FAMILY PROTEIN"/>
    <property type="match status" value="1"/>
</dbReference>
<accession>A0A517QHJ7</accession>
<gene>
    <name evidence="1" type="ORF">Mal48_03210</name>
</gene>
<organism evidence="1 2">
    <name type="scientific">Thalassoglobus polymorphus</name>
    <dbReference type="NCBI Taxonomy" id="2527994"/>
    <lineage>
        <taxon>Bacteria</taxon>
        <taxon>Pseudomonadati</taxon>
        <taxon>Planctomycetota</taxon>
        <taxon>Planctomycetia</taxon>
        <taxon>Planctomycetales</taxon>
        <taxon>Planctomycetaceae</taxon>
        <taxon>Thalassoglobus</taxon>
    </lineage>
</organism>
<dbReference type="GO" id="GO:0005524">
    <property type="term" value="F:ATP binding"/>
    <property type="evidence" value="ECO:0007669"/>
    <property type="project" value="InterPro"/>
</dbReference>
<evidence type="ECO:0000313" key="2">
    <source>
        <dbReference type="Proteomes" id="UP000315724"/>
    </source>
</evidence>
<dbReference type="OrthoDB" id="8525901at2"/>
<dbReference type="KEGG" id="tpol:Mal48_03210"/>
<dbReference type="EMBL" id="CP036267">
    <property type="protein sequence ID" value="QDT31090.1"/>
    <property type="molecule type" value="Genomic_DNA"/>
</dbReference>
<keyword evidence="1" id="KW-0808">Transferase</keyword>
<reference evidence="1 2" key="1">
    <citation type="submission" date="2019-02" db="EMBL/GenBank/DDBJ databases">
        <title>Deep-cultivation of Planctomycetes and their phenomic and genomic characterization uncovers novel biology.</title>
        <authorList>
            <person name="Wiegand S."/>
            <person name="Jogler M."/>
            <person name="Boedeker C."/>
            <person name="Pinto D."/>
            <person name="Vollmers J."/>
            <person name="Rivas-Marin E."/>
            <person name="Kohn T."/>
            <person name="Peeters S.H."/>
            <person name="Heuer A."/>
            <person name="Rast P."/>
            <person name="Oberbeckmann S."/>
            <person name="Bunk B."/>
            <person name="Jeske O."/>
            <person name="Meyerdierks A."/>
            <person name="Storesund J.E."/>
            <person name="Kallscheuer N."/>
            <person name="Luecker S."/>
            <person name="Lage O.M."/>
            <person name="Pohl T."/>
            <person name="Merkel B.J."/>
            <person name="Hornburger P."/>
            <person name="Mueller R.-W."/>
            <person name="Bruemmer F."/>
            <person name="Labrenz M."/>
            <person name="Spormann A.M."/>
            <person name="Op den Camp H."/>
            <person name="Overmann J."/>
            <person name="Amann R."/>
            <person name="Jetten M.S.M."/>
            <person name="Mascher T."/>
            <person name="Medema M.H."/>
            <person name="Devos D.P."/>
            <person name="Kaster A.-K."/>
            <person name="Ovreas L."/>
            <person name="Rohde M."/>
            <person name="Galperin M.Y."/>
            <person name="Jogler C."/>
        </authorList>
    </citation>
    <scope>NUCLEOTIDE SEQUENCE [LARGE SCALE GENOMIC DNA]</scope>
    <source>
        <strain evidence="1 2">Mal48</strain>
    </source>
</reference>
<dbReference type="PANTHER" id="PTHR42280">
    <property type="entry name" value="CITG FAMILY PROTEIN"/>
    <property type="match status" value="1"/>
</dbReference>
<dbReference type="GO" id="GO:0046917">
    <property type="term" value="F:triphosphoribosyl-dephospho-CoA synthase activity"/>
    <property type="evidence" value="ECO:0007669"/>
    <property type="project" value="InterPro"/>
</dbReference>
<sequence length="293" mass="32340">MTSRTIPLKIDSLQDQIRTASLLEVAARKAGNVHPGASFVDLRFEDFEVAADITSRSLSQVQEGCVGQAILNAITETQRTLKTNANLGIALLLAPLAAVPAESDLASEIGWIIDSLNMNDASRIYEAIRLSKPGGLGEVSEQDVSQPPGHPIQYAMTLAAERDAIARQYCNEFSDVLIFGRERFLEWLEQHKDWEVATIGTHLELMVHLPDSLIARKCGEAIANESARRAQQVLDQEWPTQPQGTAAFQEFDNWLRADGNRRNPGTTADLIAAVLFSLIRDQQWVPPESITIE</sequence>
<keyword evidence="2" id="KW-1185">Reference proteome</keyword>
<name>A0A517QHJ7_9PLAN</name>
<dbReference type="InterPro" id="IPR002736">
    <property type="entry name" value="CitG"/>
</dbReference>
<dbReference type="RefSeq" id="WP_145195416.1">
    <property type="nucleotide sequence ID" value="NZ_CP036267.1"/>
</dbReference>
<dbReference type="Proteomes" id="UP000315724">
    <property type="component" value="Chromosome"/>
</dbReference>
<dbReference type="AlphaFoldDB" id="A0A517QHJ7"/>
<protein>
    <submittedName>
        <fullName evidence="1">ATP:dephospho-CoA triphosphoribosyl transferase</fullName>
    </submittedName>
</protein>
<proteinExistence type="predicted"/>